<comment type="caution">
    <text evidence="2">The sequence shown here is derived from an EMBL/GenBank/DDBJ whole genome shotgun (WGS) entry which is preliminary data.</text>
</comment>
<name>A0A2S9V4S7_9ALTE</name>
<proteinExistence type="predicted"/>
<evidence type="ECO:0000313" key="3">
    <source>
        <dbReference type="Proteomes" id="UP000238949"/>
    </source>
</evidence>
<dbReference type="EMBL" id="PVNP01000206">
    <property type="protein sequence ID" value="PRO71423.1"/>
    <property type="molecule type" value="Genomic_DNA"/>
</dbReference>
<evidence type="ECO:0000256" key="1">
    <source>
        <dbReference type="SAM" id="SignalP"/>
    </source>
</evidence>
<organism evidence="2 3">
    <name type="scientific">Alteromonas alba</name>
    <dbReference type="NCBI Taxonomy" id="2079529"/>
    <lineage>
        <taxon>Bacteria</taxon>
        <taxon>Pseudomonadati</taxon>
        <taxon>Pseudomonadota</taxon>
        <taxon>Gammaproteobacteria</taxon>
        <taxon>Alteromonadales</taxon>
        <taxon>Alteromonadaceae</taxon>
        <taxon>Alteromonas/Salinimonas group</taxon>
        <taxon>Alteromonas</taxon>
    </lineage>
</organism>
<gene>
    <name evidence="2" type="ORF">C6Y40_22085</name>
</gene>
<protein>
    <submittedName>
        <fullName evidence="2">Uncharacterized protein</fullName>
    </submittedName>
</protein>
<accession>A0A2S9V4S7</accession>
<dbReference type="Proteomes" id="UP000238949">
    <property type="component" value="Unassembled WGS sequence"/>
</dbReference>
<keyword evidence="1" id="KW-0732">Signal</keyword>
<dbReference type="AlphaFoldDB" id="A0A2S9V4S7"/>
<sequence length="152" mass="16694">MIITRFVPTLTTLTILMTSSVAASTINGISDYLTSQNTHDVSFSQYSIGIQAKGLNEVQNTIFALPVCNPNSIDLAMLAEPNQLACDYFNPVVSHNKQALVAEYQISPGPGKSVTFKGWPVWIRDGNAPSPSHFDTDSADNRHVRVEFRFGF</sequence>
<reference evidence="3" key="1">
    <citation type="journal article" date="2020" name="Int. J. Syst. Evol. Microbiol.">
        <title>Alteromonas alba sp. nov., a marine bacterium isolated from the seawater of the West Pacific Ocean.</title>
        <authorList>
            <person name="Sun C."/>
            <person name="Wu Y.-H."/>
            <person name="Xamxidin M."/>
            <person name="Cheng H."/>
            <person name="Xu X.-W."/>
        </authorList>
    </citation>
    <scope>NUCLEOTIDE SEQUENCE [LARGE SCALE GENOMIC DNA]</scope>
    <source>
        <strain evidence="3">190</strain>
    </source>
</reference>
<feature type="chain" id="PRO_5015394348" evidence="1">
    <location>
        <begin position="24"/>
        <end position="152"/>
    </location>
</feature>
<feature type="signal peptide" evidence="1">
    <location>
        <begin position="1"/>
        <end position="23"/>
    </location>
</feature>
<keyword evidence="3" id="KW-1185">Reference proteome</keyword>
<evidence type="ECO:0000313" key="2">
    <source>
        <dbReference type="EMBL" id="PRO71423.1"/>
    </source>
</evidence>
<dbReference type="RefSeq" id="WP_105936561.1">
    <property type="nucleotide sequence ID" value="NZ_PVNP01000206.1"/>
</dbReference>